<sequence>MSEDIGPARRSAAGIPIGLTPFHRDGRLGGMLISGRWPDTTLEWTQTLVASVRIACRPGLLQTTTIFGVVEDRPDECEPGTVGMMLAMGSVFSDDFIAVLAHGRGDRSGLRGHPPALVMLHPPSQTRPSLPECSEVASGCVLLPGVPELGLEHRAGWAEAEADGTVVTLRNQVGVDPNSDPDTAVLAMLLAA</sequence>
<organism evidence="1 2">
    <name type="scientific">Williamsia herbipolensis</name>
    <dbReference type="NCBI Taxonomy" id="1603258"/>
    <lineage>
        <taxon>Bacteria</taxon>
        <taxon>Bacillati</taxon>
        <taxon>Actinomycetota</taxon>
        <taxon>Actinomycetes</taxon>
        <taxon>Mycobacteriales</taxon>
        <taxon>Nocardiaceae</taxon>
        <taxon>Williamsia</taxon>
    </lineage>
</organism>
<dbReference type="KEGG" id="whr:OG579_11680"/>
<accession>A0AAU4JX74</accession>
<reference evidence="1 2" key="1">
    <citation type="submission" date="2022-10" db="EMBL/GenBank/DDBJ databases">
        <title>The complete genomes of actinobacterial strains from the NBC collection.</title>
        <authorList>
            <person name="Joergensen T.S."/>
            <person name="Alvarez Arevalo M."/>
            <person name="Sterndorff E.B."/>
            <person name="Faurdal D."/>
            <person name="Vuksanovic O."/>
            <person name="Mourched A.-S."/>
            <person name="Charusanti P."/>
            <person name="Shaw S."/>
            <person name="Blin K."/>
            <person name="Weber T."/>
        </authorList>
    </citation>
    <scope>NUCLEOTIDE SEQUENCE [LARGE SCALE GENOMIC DNA]</scope>
    <source>
        <strain evidence="1 2">NBC_00319</strain>
    </source>
</reference>
<evidence type="ECO:0000313" key="2">
    <source>
        <dbReference type="Proteomes" id="UP001432128"/>
    </source>
</evidence>
<evidence type="ECO:0000313" key="1">
    <source>
        <dbReference type="EMBL" id="WUM18414.1"/>
    </source>
</evidence>
<name>A0AAU4JX74_9NOCA</name>
<dbReference type="RefSeq" id="WP_045820958.1">
    <property type="nucleotide sequence ID" value="NZ_CP108021.1"/>
</dbReference>
<keyword evidence="2" id="KW-1185">Reference proteome</keyword>
<protein>
    <submittedName>
        <fullName evidence="1">Peptidase</fullName>
    </submittedName>
</protein>
<dbReference type="AlphaFoldDB" id="A0AAU4JX74"/>
<dbReference type="Proteomes" id="UP001432128">
    <property type="component" value="Chromosome"/>
</dbReference>
<proteinExistence type="predicted"/>
<gene>
    <name evidence="1" type="ORF">OG579_11680</name>
</gene>
<dbReference type="EMBL" id="CP108021">
    <property type="protein sequence ID" value="WUM18414.1"/>
    <property type="molecule type" value="Genomic_DNA"/>
</dbReference>